<evidence type="ECO:0000259" key="7">
    <source>
        <dbReference type="PROSITE" id="PS50850"/>
    </source>
</evidence>
<dbReference type="GO" id="GO:0005886">
    <property type="term" value="C:plasma membrane"/>
    <property type="evidence" value="ECO:0007669"/>
    <property type="project" value="UniProtKB-SubCell"/>
</dbReference>
<evidence type="ECO:0000256" key="3">
    <source>
        <dbReference type="ARBA" id="ARBA00022692"/>
    </source>
</evidence>
<feature type="transmembrane region" description="Helical" evidence="6">
    <location>
        <begin position="207"/>
        <end position="227"/>
    </location>
</feature>
<keyword evidence="2" id="KW-0813">Transport</keyword>
<feature type="transmembrane region" description="Helical" evidence="6">
    <location>
        <begin position="103"/>
        <end position="121"/>
    </location>
</feature>
<feature type="transmembrane region" description="Helical" evidence="6">
    <location>
        <begin position="80"/>
        <end position="97"/>
    </location>
</feature>
<evidence type="ECO:0000313" key="8">
    <source>
        <dbReference type="EMBL" id="MDG0845377.1"/>
    </source>
</evidence>
<feature type="domain" description="Major facilitator superfamily (MFS) profile" evidence="7">
    <location>
        <begin position="10"/>
        <end position="383"/>
    </location>
</feature>
<feature type="transmembrane region" description="Helical" evidence="6">
    <location>
        <begin position="12"/>
        <end position="36"/>
    </location>
</feature>
<evidence type="ECO:0000256" key="2">
    <source>
        <dbReference type="ARBA" id="ARBA00022448"/>
    </source>
</evidence>
<dbReference type="Proteomes" id="UP001152422">
    <property type="component" value="Unassembled WGS sequence"/>
</dbReference>
<reference evidence="8" key="1">
    <citation type="submission" date="2022-05" db="EMBL/GenBank/DDBJ databases">
        <title>Comparative genomics of Staphylococcus equorum isolates.</title>
        <authorList>
            <person name="Luelf R.H."/>
        </authorList>
    </citation>
    <scope>NUCLEOTIDE SEQUENCE</scope>
    <source>
        <strain evidence="8">TMW 2.2497</strain>
    </source>
</reference>
<dbReference type="RefSeq" id="WP_056935990.1">
    <property type="nucleotide sequence ID" value="NZ_CP013114.1"/>
</dbReference>
<comment type="subcellular location">
    <subcellularLocation>
        <location evidence="1">Cell membrane</location>
        <topology evidence="1">Multi-pass membrane protein</topology>
    </subcellularLocation>
</comment>
<feature type="transmembrane region" description="Helical" evidence="6">
    <location>
        <begin position="298"/>
        <end position="321"/>
    </location>
</feature>
<dbReference type="Pfam" id="PF07690">
    <property type="entry name" value="MFS_1"/>
    <property type="match status" value="1"/>
</dbReference>
<keyword evidence="3 6" id="KW-0812">Transmembrane</keyword>
<dbReference type="Gene3D" id="1.20.1250.20">
    <property type="entry name" value="MFS general substrate transporter like domains"/>
    <property type="match status" value="2"/>
</dbReference>
<dbReference type="AlphaFoldDB" id="A0A9X4L8L4"/>
<evidence type="ECO:0000256" key="1">
    <source>
        <dbReference type="ARBA" id="ARBA00004651"/>
    </source>
</evidence>
<dbReference type="KEGG" id="seqo:SE1039_23690"/>
<feature type="transmembrane region" description="Helical" evidence="6">
    <location>
        <begin position="273"/>
        <end position="292"/>
    </location>
</feature>
<organism evidence="8 9">
    <name type="scientific">Staphylococcus equorum</name>
    <dbReference type="NCBI Taxonomy" id="246432"/>
    <lineage>
        <taxon>Bacteria</taxon>
        <taxon>Bacillati</taxon>
        <taxon>Bacillota</taxon>
        <taxon>Bacilli</taxon>
        <taxon>Bacillales</taxon>
        <taxon>Staphylococcaceae</taxon>
        <taxon>Staphylococcus</taxon>
    </lineage>
</organism>
<proteinExistence type="predicted"/>
<dbReference type="CDD" id="cd17339">
    <property type="entry name" value="MFS_NIMT_CynX_like"/>
    <property type="match status" value="1"/>
</dbReference>
<dbReference type="InterPro" id="IPR011701">
    <property type="entry name" value="MFS"/>
</dbReference>
<gene>
    <name evidence="8" type="ORF">M4L89_03985</name>
</gene>
<dbReference type="InterPro" id="IPR052524">
    <property type="entry name" value="MFS_Cyanate_Porter"/>
</dbReference>
<feature type="transmembrane region" description="Helical" evidence="6">
    <location>
        <begin position="333"/>
        <end position="355"/>
    </location>
</feature>
<evidence type="ECO:0000256" key="5">
    <source>
        <dbReference type="ARBA" id="ARBA00023136"/>
    </source>
</evidence>
<dbReference type="InterPro" id="IPR036259">
    <property type="entry name" value="MFS_trans_sf"/>
</dbReference>
<feature type="transmembrane region" description="Helical" evidence="6">
    <location>
        <begin position="48"/>
        <end position="68"/>
    </location>
</feature>
<dbReference type="GO" id="GO:0022857">
    <property type="term" value="F:transmembrane transporter activity"/>
    <property type="evidence" value="ECO:0007669"/>
    <property type="project" value="InterPro"/>
</dbReference>
<feature type="transmembrane region" description="Helical" evidence="6">
    <location>
        <begin position="247"/>
        <end position="266"/>
    </location>
</feature>
<evidence type="ECO:0000256" key="6">
    <source>
        <dbReference type="SAM" id="Phobius"/>
    </source>
</evidence>
<protein>
    <submittedName>
        <fullName evidence="8">MFS transporter</fullName>
    </submittedName>
</protein>
<feature type="transmembrane region" description="Helical" evidence="6">
    <location>
        <begin position="361"/>
        <end position="379"/>
    </location>
</feature>
<keyword evidence="5 6" id="KW-0472">Membrane</keyword>
<name>A0A9X4L8L4_9STAP</name>
<dbReference type="EMBL" id="JAMBQA010000002">
    <property type="protein sequence ID" value="MDG0845377.1"/>
    <property type="molecule type" value="Genomic_DNA"/>
</dbReference>
<accession>A0A9X4L8L4</accession>
<keyword evidence="4 6" id="KW-1133">Transmembrane helix</keyword>
<comment type="caution">
    <text evidence="8">The sequence shown here is derived from an EMBL/GenBank/DDBJ whole genome shotgun (WGS) entry which is preliminary data.</text>
</comment>
<dbReference type="PROSITE" id="PS50850">
    <property type="entry name" value="MFS"/>
    <property type="match status" value="1"/>
</dbReference>
<dbReference type="InterPro" id="IPR020846">
    <property type="entry name" value="MFS_dom"/>
</dbReference>
<evidence type="ECO:0000313" key="9">
    <source>
        <dbReference type="Proteomes" id="UP001152422"/>
    </source>
</evidence>
<dbReference type="PANTHER" id="PTHR23523:SF2">
    <property type="entry name" value="2-NITROIMIDAZOLE TRANSPORTER"/>
    <property type="match status" value="1"/>
</dbReference>
<dbReference type="PANTHER" id="PTHR23523">
    <property type="match status" value="1"/>
</dbReference>
<feature type="transmembrane region" description="Helical" evidence="6">
    <location>
        <begin position="133"/>
        <end position="154"/>
    </location>
</feature>
<dbReference type="SUPFAM" id="SSF103473">
    <property type="entry name" value="MFS general substrate transporter"/>
    <property type="match status" value="1"/>
</dbReference>
<sequence>MEKYRTTKPFNWLLFIGILLVGANLRAPITSIGVALPDIKTDLAMSNSAVSVITVVPLLAFSVISLFAARTSNKMGLEKTIFLALCLIFIGVLVRSITGISWLYIGTVLIGIGIGFGNVLAPAMIKAKFPLHIGIMTGYYTVVMNVFGGLSSYGTAPLVKAFNYNIAISVIGIITLVTIIIWSFQLKGTQETATALPRKSVNVWKSPLAWQITILMGGQSLIFYSLINWLPAYLSHSGMTINEAGAYLSIMQIAIIPFTFITPIFATKMKSQFFLTFITGICFIVGVTIMLVAPHLAIISTILIGVAGGLAFGLVNTFFSLRTEHIQTSAKLSGMAQAVGYLVAAVGPLLFGILHDMTGKWTASLSILLITAIVITLFGSQAGRKRTIEQSSTIKTK</sequence>
<feature type="transmembrane region" description="Helical" evidence="6">
    <location>
        <begin position="166"/>
        <end position="186"/>
    </location>
</feature>
<keyword evidence="9" id="KW-1185">Reference proteome</keyword>
<evidence type="ECO:0000256" key="4">
    <source>
        <dbReference type="ARBA" id="ARBA00022989"/>
    </source>
</evidence>